<dbReference type="PROSITE" id="PS01116">
    <property type="entry name" value="XANTH_URACIL_PERMASE"/>
    <property type="match status" value="1"/>
</dbReference>
<keyword evidence="9" id="KW-1185">Reference proteome</keyword>
<feature type="transmembrane region" description="Helical" evidence="7">
    <location>
        <begin position="186"/>
        <end position="206"/>
    </location>
</feature>
<feature type="transmembrane region" description="Helical" evidence="7">
    <location>
        <begin position="153"/>
        <end position="174"/>
    </location>
</feature>
<evidence type="ECO:0000256" key="4">
    <source>
        <dbReference type="ARBA" id="ARBA00022692"/>
    </source>
</evidence>
<evidence type="ECO:0000256" key="1">
    <source>
        <dbReference type="ARBA" id="ARBA00004141"/>
    </source>
</evidence>
<dbReference type="PANTHER" id="PTHR42810">
    <property type="entry name" value="PURINE PERMEASE C1399.01C-RELATED"/>
    <property type="match status" value="1"/>
</dbReference>
<evidence type="ECO:0000256" key="7">
    <source>
        <dbReference type="SAM" id="Phobius"/>
    </source>
</evidence>
<dbReference type="Proteomes" id="UP000000602">
    <property type="component" value="Chromosome"/>
</dbReference>
<dbReference type="HOGENOM" id="CLU_017959_6_1_7"/>
<dbReference type="STRING" id="177439.DP0674"/>
<dbReference type="GO" id="GO:0042907">
    <property type="term" value="F:xanthine transmembrane transporter activity"/>
    <property type="evidence" value="ECO:0007669"/>
    <property type="project" value="TreeGrafter"/>
</dbReference>
<gene>
    <name evidence="8" type="ordered locus">DP0674</name>
</gene>
<evidence type="ECO:0000256" key="6">
    <source>
        <dbReference type="ARBA" id="ARBA00023136"/>
    </source>
</evidence>
<evidence type="ECO:0000313" key="8">
    <source>
        <dbReference type="EMBL" id="CAG35403.1"/>
    </source>
</evidence>
<keyword evidence="4 7" id="KW-0812">Transmembrane</keyword>
<comment type="subcellular location">
    <subcellularLocation>
        <location evidence="1">Membrane</location>
        <topology evidence="1">Multi-pass membrane protein</topology>
    </subcellularLocation>
</comment>
<keyword evidence="5 7" id="KW-1133">Transmembrane helix</keyword>
<dbReference type="Pfam" id="PF00860">
    <property type="entry name" value="Xan_ur_permease"/>
    <property type="match status" value="1"/>
</dbReference>
<dbReference type="AlphaFoldDB" id="Q6AQH0"/>
<comment type="similarity">
    <text evidence="2">Belongs to the nucleobase:cation symporter-2 (NCS2) (TC 2.A.40) family.</text>
</comment>
<name>Q6AQH0_DESPS</name>
<evidence type="ECO:0000256" key="3">
    <source>
        <dbReference type="ARBA" id="ARBA00022448"/>
    </source>
</evidence>
<keyword evidence="6 7" id="KW-0472">Membrane</keyword>
<dbReference type="eggNOG" id="COG2233">
    <property type="taxonomic scope" value="Bacteria"/>
</dbReference>
<reference evidence="9" key="1">
    <citation type="journal article" date="2004" name="Environ. Microbiol.">
        <title>The genome of Desulfotalea psychrophila, a sulfate-reducing bacterium from permanently cold Arctic sediments.</title>
        <authorList>
            <person name="Rabus R."/>
            <person name="Ruepp A."/>
            <person name="Frickey T."/>
            <person name="Rattei T."/>
            <person name="Fartmann B."/>
            <person name="Stark M."/>
            <person name="Bauer M."/>
            <person name="Zibat A."/>
            <person name="Lombardot T."/>
            <person name="Becker I."/>
            <person name="Amann J."/>
            <person name="Gellner K."/>
            <person name="Teeling H."/>
            <person name="Leuschner W.D."/>
            <person name="Gloeckner F.-O."/>
            <person name="Lupas A.N."/>
            <person name="Amann R."/>
            <person name="Klenk H.-P."/>
        </authorList>
    </citation>
    <scope>NUCLEOTIDE SEQUENCE [LARGE SCALE GENOMIC DNA]</scope>
    <source>
        <strain evidence="9">DSM 12343 / LSv54</strain>
    </source>
</reference>
<feature type="transmembrane region" description="Helical" evidence="7">
    <location>
        <begin position="125"/>
        <end position="147"/>
    </location>
</feature>
<dbReference type="InterPro" id="IPR006042">
    <property type="entry name" value="Xan_ur_permease"/>
</dbReference>
<protein>
    <submittedName>
        <fullName evidence="8">Related to uracil permease</fullName>
    </submittedName>
</protein>
<organism evidence="8 9">
    <name type="scientific">Desulfotalea psychrophila (strain LSv54 / DSM 12343)</name>
    <dbReference type="NCBI Taxonomy" id="177439"/>
    <lineage>
        <taxon>Bacteria</taxon>
        <taxon>Pseudomonadati</taxon>
        <taxon>Thermodesulfobacteriota</taxon>
        <taxon>Desulfobulbia</taxon>
        <taxon>Desulfobulbales</taxon>
        <taxon>Desulfocapsaceae</taxon>
        <taxon>Desulfotalea</taxon>
    </lineage>
</organism>
<dbReference type="KEGG" id="dps:DP0674"/>
<dbReference type="EMBL" id="CR522870">
    <property type="protein sequence ID" value="CAG35403.1"/>
    <property type="molecule type" value="Genomic_DNA"/>
</dbReference>
<evidence type="ECO:0000313" key="9">
    <source>
        <dbReference type="Proteomes" id="UP000000602"/>
    </source>
</evidence>
<dbReference type="GO" id="GO:0005886">
    <property type="term" value="C:plasma membrane"/>
    <property type="evidence" value="ECO:0007669"/>
    <property type="project" value="UniProtKB-ARBA"/>
</dbReference>
<dbReference type="InterPro" id="IPR006043">
    <property type="entry name" value="NCS2"/>
</dbReference>
<sequence length="232" mass="24434">MPRHQAAFDPGVLANYTSSQLLSLKPITDSAWFAIPHFTFPEWNWSAVLFIVPIAIAPAIEHFGDVLAIRSVTGKDYLEEPGIQNTLLGDGVATSIASFLGGPPNTTYSEVTGAVALTKAFNPAIMTWTALTAILFSFVGKIGAFLATIPTPVMGGIMILLFGMITVIGINTLVKAGSDLSRPRNLVIVSVILVCGIGGMKFTAGALAIEKIGLAGILGVLLNLILPAEREE</sequence>
<proteinExistence type="inferred from homology"/>
<evidence type="ECO:0000256" key="5">
    <source>
        <dbReference type="ARBA" id="ARBA00022989"/>
    </source>
</evidence>
<dbReference type="PANTHER" id="PTHR42810:SF2">
    <property type="entry name" value="PURINE PERMEASE C1399.01C-RELATED"/>
    <property type="match status" value="1"/>
</dbReference>
<evidence type="ECO:0000256" key="2">
    <source>
        <dbReference type="ARBA" id="ARBA00008821"/>
    </source>
</evidence>
<keyword evidence="3" id="KW-0813">Transport</keyword>
<accession>Q6AQH0</accession>